<dbReference type="Pfam" id="PF20774">
    <property type="entry name" value="InhA-like_VEG"/>
    <property type="match status" value="1"/>
</dbReference>
<dbReference type="Proteomes" id="UP000555552">
    <property type="component" value="Unassembled WGS sequence"/>
</dbReference>
<organism evidence="4 5">
    <name type="scientific">Pseudokineococcus marinus</name>
    <dbReference type="NCBI Taxonomy" id="351215"/>
    <lineage>
        <taxon>Bacteria</taxon>
        <taxon>Bacillati</taxon>
        <taxon>Actinomycetota</taxon>
        <taxon>Actinomycetes</taxon>
        <taxon>Kineosporiales</taxon>
        <taxon>Kineosporiaceae</taxon>
        <taxon>Pseudokineococcus</taxon>
    </lineage>
</organism>
<dbReference type="NCBIfam" id="TIGR03296">
    <property type="entry name" value="M6dom_TIGR03296"/>
    <property type="match status" value="1"/>
</dbReference>
<name>A0A849BM96_9ACTN</name>
<evidence type="ECO:0000259" key="3">
    <source>
        <dbReference type="Pfam" id="PF20774"/>
    </source>
</evidence>
<dbReference type="GO" id="GO:0008237">
    <property type="term" value="F:metallopeptidase activity"/>
    <property type="evidence" value="ECO:0007669"/>
    <property type="project" value="UniProtKB-KW"/>
</dbReference>
<dbReference type="PANTHER" id="PTHR41775">
    <property type="entry name" value="SECRETED PROTEIN-RELATED"/>
    <property type="match status" value="1"/>
</dbReference>
<dbReference type="InterPro" id="IPR048665">
    <property type="entry name" value="InhA-like_VEG"/>
</dbReference>
<dbReference type="Pfam" id="PF05547">
    <property type="entry name" value="Peptidase_M6"/>
    <property type="match status" value="1"/>
</dbReference>
<feature type="compositionally biased region" description="Low complexity" evidence="1">
    <location>
        <begin position="109"/>
        <end position="123"/>
    </location>
</feature>
<dbReference type="PANTHER" id="PTHR41775:SF1">
    <property type="entry name" value="PEPTIDASE M6-LIKE DOMAIN-CONTAINING PROTEIN"/>
    <property type="match status" value="1"/>
</dbReference>
<keyword evidence="4" id="KW-0645">Protease</keyword>
<dbReference type="GO" id="GO:0006508">
    <property type="term" value="P:proteolysis"/>
    <property type="evidence" value="ECO:0007669"/>
    <property type="project" value="UniProtKB-KW"/>
</dbReference>
<keyword evidence="4" id="KW-0482">Metalloprotease</keyword>
<proteinExistence type="predicted"/>
<evidence type="ECO:0000313" key="5">
    <source>
        <dbReference type="Proteomes" id="UP000555552"/>
    </source>
</evidence>
<protein>
    <submittedName>
        <fullName evidence="4">M6 family metalloprotease domain-containing protein</fullName>
    </submittedName>
</protein>
<reference evidence="4 5" key="1">
    <citation type="submission" date="2020-05" db="EMBL/GenBank/DDBJ databases">
        <title>MicrobeNet Type strains.</title>
        <authorList>
            <person name="Nicholson A.C."/>
        </authorList>
    </citation>
    <scope>NUCLEOTIDE SEQUENCE [LARGE SCALE GENOMIC DNA]</scope>
    <source>
        <strain evidence="4 5">JCM 14547</strain>
    </source>
</reference>
<sequence length="680" mass="73962">MSSARRTTTSARARPSLRRAGSAPGGRRSARGVSTHRRSCGRVARRRERSIPKRTDAAAHPQHPRRRTTRPRPLLRRTPVRRSTLAVVGGAAAAALLATTVSSTAVAAPASGAPAAAPAPQGAERVDDRPDPVVAEQRALQQEAVSMVLSGEATPQQRGGGKSVRVAPGQWVQYGTQKTDQLLTFLVEFGDQADPRFPDAPASGPEAGQIPEPDRSVDNSTYWEADLGRDHFMDMFFDARGDGGDSFKGVYEELSSGRYTVEGDVSDWVTVPYSSASYGMTESQTDMTRFIQDSADAWYADQLATGKTPAEVDEYLATFDQWDRYDYDGDGVFDEPDGYIDHFQAVRAGEDESAGAPEWMIWAHRWSVGQRGYGTDGPDFNKFGGVQVGESSFWIRDYTTEPENGGLGVFAHEYAHDLGLPDLYDTSGGENGTGFWTLMSSGSWLGDGDGAIGTVPNHMGAWEKLQLGWLDYEVARAGEKSTHQLGVAEHATKKPQALVVDLGPDAAGNDRFYLAENRQYVGYDRTLATGPYNFGWPLSSPDRVEHFPYQNGLSVTYWNTAFTNNQTLRHPGEGLALPVDARPAALRWSDGTVARNRIQTFDATFGTEATDPISLHRETAAGMTTLDVPSRPAVSVFDDSDPMAYYDPAAPQNSVKVAGTGTQIRVVQANRNGFMTVQVR</sequence>
<dbReference type="InterPro" id="IPR008757">
    <property type="entry name" value="Peptidase_M6-like_domain"/>
</dbReference>
<feature type="region of interest" description="Disordered" evidence="1">
    <location>
        <begin position="109"/>
        <end position="128"/>
    </location>
</feature>
<dbReference type="AlphaFoldDB" id="A0A849BM96"/>
<feature type="compositionally biased region" description="Basic residues" evidence="1">
    <location>
        <begin position="28"/>
        <end position="48"/>
    </location>
</feature>
<keyword evidence="5" id="KW-1185">Reference proteome</keyword>
<dbReference type="EMBL" id="JABEMA010000007">
    <property type="protein sequence ID" value="NNH21754.1"/>
    <property type="molecule type" value="Genomic_DNA"/>
</dbReference>
<feature type="domain" description="Peptidase M6-like" evidence="2">
    <location>
        <begin position="171"/>
        <end position="469"/>
    </location>
</feature>
<feature type="domain" description="Immune inhibitor A-like metallopeptidase VEG" evidence="3">
    <location>
        <begin position="510"/>
        <end position="673"/>
    </location>
</feature>
<evidence type="ECO:0000256" key="1">
    <source>
        <dbReference type="SAM" id="MobiDB-lite"/>
    </source>
</evidence>
<evidence type="ECO:0000259" key="2">
    <source>
        <dbReference type="Pfam" id="PF05547"/>
    </source>
</evidence>
<gene>
    <name evidence="4" type="ORF">HLB09_01355</name>
</gene>
<dbReference type="SUPFAM" id="SSF55486">
    <property type="entry name" value="Metalloproteases ('zincins'), catalytic domain"/>
    <property type="match status" value="1"/>
</dbReference>
<feature type="region of interest" description="Disordered" evidence="1">
    <location>
        <begin position="1"/>
        <end position="81"/>
    </location>
</feature>
<comment type="caution">
    <text evidence="4">The sequence shown here is derived from an EMBL/GenBank/DDBJ whole genome shotgun (WGS) entry which is preliminary data.</text>
</comment>
<evidence type="ECO:0000313" key="4">
    <source>
        <dbReference type="EMBL" id="NNH21754.1"/>
    </source>
</evidence>
<feature type="compositionally biased region" description="Low complexity" evidence="1">
    <location>
        <begin position="1"/>
        <end position="27"/>
    </location>
</feature>
<keyword evidence="4" id="KW-0378">Hydrolase</keyword>
<feature type="compositionally biased region" description="Basic residues" evidence="1">
    <location>
        <begin position="62"/>
        <end position="80"/>
    </location>
</feature>
<accession>A0A849BM96</accession>